<reference evidence="2 3" key="1">
    <citation type="submission" date="2019-07" db="EMBL/GenBank/DDBJ databases">
        <title>Lysobacter weifangensis sp. nov., isolated from bensulfuron-methyl contaminated farmland soil.</title>
        <authorList>
            <person name="Zhao H."/>
        </authorList>
    </citation>
    <scope>NUCLEOTIDE SEQUENCE [LARGE SCALE GENOMIC DNA]</scope>
    <source>
        <strain evidence="2 3">CC-Bw-6</strain>
    </source>
</reference>
<gene>
    <name evidence="2" type="ORF">FNZ56_12330</name>
</gene>
<proteinExistence type="predicted"/>
<sequence>MGSLKAVSLVVLCLLPGLVRAENTRVMGTSIDLPFEYALVGTEDSSSNNALFSAVQWKRIEVTDKDGTKHRLQLVASYTSSDRLSNTAMEDVAEKASVEQAAKPGVRSSTSLEVDGFPFHFIEGPADNKQYPQRMSMSGVINGALYQFSIMAGDQGLLTEELAKRVKAISIDYAQLLKLRPAFEEESKAAVVDGVLDTPLNRIRLDASTRARLSSSVRMTDAAGTPVFRVRGFSLFKAGFWTMQNLMVYVGCGSEEAYSRVNEGNFLAMNDGGDDEDDEHYVDVSVPESAILAGLPARTATARGGKAIGLRRTSIRRWEAKKDGTLYQAGLIRLNGSPIEKLIGTQLETGPATCQLGLNYGAGKD</sequence>
<keyword evidence="1" id="KW-0732">Signal</keyword>
<evidence type="ECO:0000313" key="2">
    <source>
        <dbReference type="EMBL" id="QDQ74613.1"/>
    </source>
</evidence>
<accession>A0A516V7W2</accession>
<dbReference type="RefSeq" id="WP_143880122.1">
    <property type="nucleotide sequence ID" value="NZ_CP041742.1"/>
</dbReference>
<organism evidence="2 3">
    <name type="scientific">Pseudoluteimonas lycopersici</name>
    <dbReference type="NCBI Taxonomy" id="1324796"/>
    <lineage>
        <taxon>Bacteria</taxon>
        <taxon>Pseudomonadati</taxon>
        <taxon>Pseudomonadota</taxon>
        <taxon>Gammaproteobacteria</taxon>
        <taxon>Lysobacterales</taxon>
        <taxon>Lysobacteraceae</taxon>
        <taxon>Pseudoluteimonas</taxon>
    </lineage>
</organism>
<feature type="signal peptide" evidence="1">
    <location>
        <begin position="1"/>
        <end position="21"/>
    </location>
</feature>
<evidence type="ECO:0000256" key="1">
    <source>
        <dbReference type="SAM" id="SignalP"/>
    </source>
</evidence>
<feature type="chain" id="PRO_5021779417" evidence="1">
    <location>
        <begin position="22"/>
        <end position="365"/>
    </location>
</feature>
<dbReference type="EMBL" id="CP041742">
    <property type="protein sequence ID" value="QDQ74613.1"/>
    <property type="molecule type" value="Genomic_DNA"/>
</dbReference>
<dbReference type="AlphaFoldDB" id="A0A516V7W2"/>
<dbReference type="Proteomes" id="UP000315891">
    <property type="component" value="Chromosome"/>
</dbReference>
<name>A0A516V7W2_9GAMM</name>
<protein>
    <submittedName>
        <fullName evidence="2">Uncharacterized protein</fullName>
    </submittedName>
</protein>
<keyword evidence="3" id="KW-1185">Reference proteome</keyword>
<evidence type="ECO:0000313" key="3">
    <source>
        <dbReference type="Proteomes" id="UP000315891"/>
    </source>
</evidence>